<keyword evidence="5" id="KW-0378">Hydrolase</keyword>
<dbReference type="PANTHER" id="PTHR37016:SF3">
    <property type="entry name" value="NEUTRAL PROTEASE 2-RELATED"/>
    <property type="match status" value="1"/>
</dbReference>
<dbReference type="GO" id="GO:0046872">
    <property type="term" value="F:metal ion binding"/>
    <property type="evidence" value="ECO:0007669"/>
    <property type="project" value="UniProtKB-KW"/>
</dbReference>
<protein>
    <recommendedName>
        <fullName evidence="9">Lysine-specific metallo-endopeptidase domain-containing protein</fullName>
    </recommendedName>
</protein>
<evidence type="ECO:0000256" key="3">
    <source>
        <dbReference type="ARBA" id="ARBA00022670"/>
    </source>
</evidence>
<dbReference type="SMART" id="SM01351">
    <property type="entry name" value="Aspzincin_M35"/>
    <property type="match status" value="1"/>
</dbReference>
<dbReference type="PANTHER" id="PTHR37016">
    <property type="match status" value="1"/>
</dbReference>
<dbReference type="GO" id="GO:0006508">
    <property type="term" value="P:proteolysis"/>
    <property type="evidence" value="ECO:0007669"/>
    <property type="project" value="UniProtKB-KW"/>
</dbReference>
<evidence type="ECO:0000259" key="9">
    <source>
        <dbReference type="SMART" id="SM01351"/>
    </source>
</evidence>
<dbReference type="InterPro" id="IPR050414">
    <property type="entry name" value="Fungal_M35_metalloproteases"/>
</dbReference>
<evidence type="ECO:0000256" key="1">
    <source>
        <dbReference type="ARBA" id="ARBA00001947"/>
    </source>
</evidence>
<evidence type="ECO:0000256" key="5">
    <source>
        <dbReference type="ARBA" id="ARBA00022801"/>
    </source>
</evidence>
<dbReference type="Pfam" id="PF14521">
    <property type="entry name" value="Aspzincin_M35"/>
    <property type="match status" value="1"/>
</dbReference>
<dbReference type="InterPro" id="IPR024079">
    <property type="entry name" value="MetalloPept_cat_dom_sf"/>
</dbReference>
<feature type="compositionally biased region" description="Basic residues" evidence="8">
    <location>
        <begin position="418"/>
        <end position="427"/>
    </location>
</feature>
<organism evidence="10 11">
    <name type="scientific">Rhizoctonia solani</name>
    <dbReference type="NCBI Taxonomy" id="456999"/>
    <lineage>
        <taxon>Eukaryota</taxon>
        <taxon>Fungi</taxon>
        <taxon>Dikarya</taxon>
        <taxon>Basidiomycota</taxon>
        <taxon>Agaricomycotina</taxon>
        <taxon>Agaricomycetes</taxon>
        <taxon>Cantharellales</taxon>
        <taxon>Ceratobasidiaceae</taxon>
        <taxon>Rhizoctonia</taxon>
    </lineage>
</organism>
<evidence type="ECO:0000256" key="2">
    <source>
        <dbReference type="ARBA" id="ARBA00010279"/>
    </source>
</evidence>
<dbReference type="AlphaFoldDB" id="A0A8H3AP46"/>
<evidence type="ECO:0000256" key="7">
    <source>
        <dbReference type="ARBA" id="ARBA00023049"/>
    </source>
</evidence>
<gene>
    <name evidence="10" type="ORF">RDB_LOCUS19870</name>
</gene>
<comment type="similarity">
    <text evidence="2">Belongs to the peptidase M35 family.</text>
</comment>
<evidence type="ECO:0000313" key="11">
    <source>
        <dbReference type="Proteomes" id="UP000663850"/>
    </source>
</evidence>
<feature type="region of interest" description="Disordered" evidence="8">
    <location>
        <begin position="382"/>
        <end position="427"/>
    </location>
</feature>
<dbReference type="EMBL" id="CAJMWZ010001103">
    <property type="protein sequence ID" value="CAE6431572.1"/>
    <property type="molecule type" value="Genomic_DNA"/>
</dbReference>
<dbReference type="Proteomes" id="UP000663850">
    <property type="component" value="Unassembled WGS sequence"/>
</dbReference>
<reference evidence="10" key="1">
    <citation type="submission" date="2021-01" db="EMBL/GenBank/DDBJ databases">
        <authorList>
            <person name="Kaushik A."/>
        </authorList>
    </citation>
    <scope>NUCLEOTIDE SEQUENCE</scope>
    <source>
        <strain evidence="10">Type strain: AG8-Rh-89/</strain>
    </source>
</reference>
<dbReference type="InterPro" id="IPR029463">
    <property type="entry name" value="Lys_MEP"/>
</dbReference>
<keyword evidence="6" id="KW-0862">Zinc</keyword>
<evidence type="ECO:0000256" key="6">
    <source>
        <dbReference type="ARBA" id="ARBA00022833"/>
    </source>
</evidence>
<accession>A0A8H3AP46</accession>
<feature type="compositionally biased region" description="Low complexity" evidence="8">
    <location>
        <begin position="403"/>
        <end position="417"/>
    </location>
</feature>
<keyword evidence="7" id="KW-0482">Metalloprotease</keyword>
<keyword evidence="4" id="KW-0479">Metal-binding</keyword>
<sequence>MVHTLLRSPPAHSLLELTRFSMIVAVGALFFSFLFSPVFAASPFAPSVSVDATGLIIKVALKNTGDKPLKFFNDPRSILSNTETTIFDISARSCKPLFTGSTIIYNLTEAAKSSNPLDFTVLAPGQTINVEHNLADSYDFTRCGQGPYSVRAFKRLYHLDESGVLEAIETSANSGQFQISSAGQPSSPSRSTHNSTISKRDALFVGCDNNQKFQIMKTAIIADYLVRNANTYLAAFPSGQSDRHYTTWFGEFDQSRHSTVQAHFSNIGEKATKFTYDCRACKSKFGFRYHWMDGYVKTHPRSSKEIYLCKKFWGAPWVGRGSKAGVIIRALSHFPENGGTTDYHITSEEVLELAVRDPKGAVLNADNHRYFAEETYLDYLKQQSSTEGQGHKKQSDGEQPDVTSSASSSAAGGPSTSRHPRRLASRD</sequence>
<evidence type="ECO:0000313" key="10">
    <source>
        <dbReference type="EMBL" id="CAE6431572.1"/>
    </source>
</evidence>
<name>A0A8H3AP46_9AGAM</name>
<dbReference type="GO" id="GO:0004222">
    <property type="term" value="F:metalloendopeptidase activity"/>
    <property type="evidence" value="ECO:0007669"/>
    <property type="project" value="InterPro"/>
</dbReference>
<feature type="domain" description="Lysine-specific metallo-endopeptidase" evidence="9">
    <location>
        <begin position="231"/>
        <end position="373"/>
    </location>
</feature>
<dbReference type="SUPFAM" id="SSF55486">
    <property type="entry name" value="Metalloproteases ('zincins'), catalytic domain"/>
    <property type="match status" value="1"/>
</dbReference>
<keyword evidence="3" id="KW-0645">Protease</keyword>
<dbReference type="Gene3D" id="2.60.40.2970">
    <property type="match status" value="1"/>
</dbReference>
<comment type="cofactor">
    <cofactor evidence="1">
        <name>Zn(2+)</name>
        <dbReference type="ChEBI" id="CHEBI:29105"/>
    </cofactor>
</comment>
<proteinExistence type="inferred from homology"/>
<comment type="caution">
    <text evidence="10">The sequence shown here is derived from an EMBL/GenBank/DDBJ whole genome shotgun (WGS) entry which is preliminary data.</text>
</comment>
<dbReference type="Gene3D" id="3.40.390.10">
    <property type="entry name" value="Collagenase (Catalytic Domain)"/>
    <property type="match status" value="1"/>
</dbReference>
<evidence type="ECO:0000256" key="4">
    <source>
        <dbReference type="ARBA" id="ARBA00022723"/>
    </source>
</evidence>
<evidence type="ECO:0000256" key="8">
    <source>
        <dbReference type="SAM" id="MobiDB-lite"/>
    </source>
</evidence>